<accession>A0A6N9TFN1</accession>
<protein>
    <submittedName>
        <fullName evidence="1">Uncharacterized protein</fullName>
    </submittedName>
</protein>
<dbReference type="Proteomes" id="UP000471381">
    <property type="component" value="Unassembled WGS sequence"/>
</dbReference>
<organism evidence="1 2">
    <name type="scientific">Alteromonas genovensis</name>
    <dbReference type="NCBI Taxonomy" id="471225"/>
    <lineage>
        <taxon>Bacteria</taxon>
        <taxon>Pseudomonadati</taxon>
        <taxon>Pseudomonadota</taxon>
        <taxon>Gammaproteobacteria</taxon>
        <taxon>Alteromonadales</taxon>
        <taxon>Alteromonadaceae</taxon>
        <taxon>Alteromonas/Salinimonas group</taxon>
        <taxon>Alteromonas</taxon>
    </lineage>
</organism>
<name>A0A6N9TFN1_9ALTE</name>
<dbReference type="RefSeq" id="WP_163106689.1">
    <property type="nucleotide sequence ID" value="NZ_JAAAWO010000007.1"/>
</dbReference>
<sequence length="135" mass="14836">MHTLENTTAFQTTIIPMVHGLYKLTLKPTVNLAIQTKPVFGANVTFHSDIIEHPSFVASPRCVIGWLDVGGLSYLSIEEGIQVAADTSAAPPFLPSQFLHCDRGILRVNMTTRFYPIAKNAPDAHEHGAFFFTPV</sequence>
<dbReference type="AlphaFoldDB" id="A0A6N9TFN1"/>
<comment type="caution">
    <text evidence="1">The sequence shown here is derived from an EMBL/GenBank/DDBJ whole genome shotgun (WGS) entry which is preliminary data.</text>
</comment>
<evidence type="ECO:0000313" key="1">
    <source>
        <dbReference type="EMBL" id="NDW15980.1"/>
    </source>
</evidence>
<proteinExistence type="predicted"/>
<evidence type="ECO:0000313" key="2">
    <source>
        <dbReference type="Proteomes" id="UP000471381"/>
    </source>
</evidence>
<dbReference type="EMBL" id="JAAAWO010000007">
    <property type="protein sequence ID" value="NDW15980.1"/>
    <property type="molecule type" value="Genomic_DNA"/>
</dbReference>
<keyword evidence="2" id="KW-1185">Reference proteome</keyword>
<gene>
    <name evidence="1" type="ORF">GTQ48_10670</name>
</gene>
<reference evidence="1 2" key="1">
    <citation type="submission" date="2020-01" db="EMBL/GenBank/DDBJ databases">
        <title>Genomes of bacteria type strains.</title>
        <authorList>
            <person name="Chen J."/>
            <person name="Zhu S."/>
            <person name="Yang J."/>
        </authorList>
    </citation>
    <scope>NUCLEOTIDE SEQUENCE [LARGE SCALE GENOMIC DNA]</scope>
    <source>
        <strain evidence="1 2">LMG 24078</strain>
    </source>
</reference>